<dbReference type="AlphaFoldDB" id="A0A1I2CY36"/>
<accession>A0A1I2CY36</accession>
<dbReference type="Pfam" id="PF12732">
    <property type="entry name" value="YtxH"/>
    <property type="match status" value="1"/>
</dbReference>
<dbReference type="Proteomes" id="UP000198598">
    <property type="component" value="Unassembled WGS sequence"/>
</dbReference>
<evidence type="ECO:0000256" key="2">
    <source>
        <dbReference type="SAM" id="MobiDB-lite"/>
    </source>
</evidence>
<reference evidence="3 4" key="1">
    <citation type="submission" date="2016-10" db="EMBL/GenBank/DDBJ databases">
        <authorList>
            <person name="de Groot N.N."/>
        </authorList>
    </citation>
    <scope>NUCLEOTIDE SEQUENCE [LARGE SCALE GENOMIC DNA]</scope>
    <source>
        <strain evidence="3 4">DSM 26130</strain>
    </source>
</reference>
<protein>
    <submittedName>
        <fullName evidence="3">YtxH-like protein</fullName>
    </submittedName>
</protein>
<proteinExistence type="predicted"/>
<dbReference type="InterPro" id="IPR024623">
    <property type="entry name" value="YtxH"/>
</dbReference>
<evidence type="ECO:0000313" key="4">
    <source>
        <dbReference type="Proteomes" id="UP000198598"/>
    </source>
</evidence>
<keyword evidence="1" id="KW-0175">Coiled coil</keyword>
<dbReference type="OrthoDB" id="958403at2"/>
<organism evidence="3 4">
    <name type="scientific">Spirosoma endophyticum</name>
    <dbReference type="NCBI Taxonomy" id="662367"/>
    <lineage>
        <taxon>Bacteria</taxon>
        <taxon>Pseudomonadati</taxon>
        <taxon>Bacteroidota</taxon>
        <taxon>Cytophagia</taxon>
        <taxon>Cytophagales</taxon>
        <taxon>Cytophagaceae</taxon>
        <taxon>Spirosoma</taxon>
    </lineage>
</organism>
<dbReference type="RefSeq" id="WP_093832600.1">
    <property type="nucleotide sequence ID" value="NZ_FOLQ01000018.1"/>
</dbReference>
<feature type="region of interest" description="Disordered" evidence="2">
    <location>
        <begin position="104"/>
        <end position="125"/>
    </location>
</feature>
<dbReference type="PANTHER" id="PTHR35792">
    <property type="entry name" value="GENERAL STRESS PROTEIN"/>
    <property type="match status" value="1"/>
</dbReference>
<name>A0A1I2CY36_9BACT</name>
<evidence type="ECO:0000256" key="1">
    <source>
        <dbReference type="SAM" id="Coils"/>
    </source>
</evidence>
<dbReference type="Gene3D" id="1.20.120.20">
    <property type="entry name" value="Apolipoprotein"/>
    <property type="match status" value="1"/>
</dbReference>
<dbReference type="SUPFAM" id="SSF58113">
    <property type="entry name" value="Apolipoprotein A-I"/>
    <property type="match status" value="1"/>
</dbReference>
<dbReference type="PANTHER" id="PTHR35792:SF1">
    <property type="entry name" value="SLL0268 PROTEIN"/>
    <property type="match status" value="1"/>
</dbReference>
<gene>
    <name evidence="3" type="ORF">SAMN05216167_11892</name>
</gene>
<dbReference type="EMBL" id="FOLQ01000018">
    <property type="protein sequence ID" value="SFE73198.1"/>
    <property type="molecule type" value="Genomic_DNA"/>
</dbReference>
<sequence length="125" mass="13818">MSFIRGVLAGLAIGYLTAPRSGKETRDKLTKQANDLQSQWEEGVAQVKSQIDSLTGKAEAKVDQYADKAENYANKAENKFDQYKNEAQSAYNKDHAKRAYNDKVDDAADSTKSGIDNVQEALKLN</sequence>
<keyword evidence="4" id="KW-1185">Reference proteome</keyword>
<feature type="coiled-coil region" evidence="1">
    <location>
        <begin position="66"/>
        <end position="93"/>
    </location>
</feature>
<evidence type="ECO:0000313" key="3">
    <source>
        <dbReference type="EMBL" id="SFE73198.1"/>
    </source>
</evidence>
<dbReference type="InterPro" id="IPR052928">
    <property type="entry name" value="Desiccation-related_membrane"/>
</dbReference>